<dbReference type="GO" id="GO:0003700">
    <property type="term" value="F:DNA-binding transcription factor activity"/>
    <property type="evidence" value="ECO:0007669"/>
    <property type="project" value="TreeGrafter"/>
</dbReference>
<dbReference type="Pfam" id="PF02082">
    <property type="entry name" value="Rrf2"/>
    <property type="match status" value="1"/>
</dbReference>
<gene>
    <name evidence="2" type="primary">nsrR4</name>
    <name evidence="2" type="ORF">KOEU_35920</name>
</gene>
<dbReference type="STRING" id="33995.KOEU_35920"/>
<protein>
    <submittedName>
        <fullName evidence="2">HTH-type transcriptional repressor NsrR</fullName>
    </submittedName>
</protein>
<evidence type="ECO:0000313" key="2">
    <source>
        <dbReference type="EMBL" id="KON62915.1"/>
    </source>
</evidence>
<dbReference type="SUPFAM" id="SSF46785">
    <property type="entry name" value="Winged helix' DNA-binding domain"/>
    <property type="match status" value="1"/>
</dbReference>
<dbReference type="AlphaFoldDB" id="A0A0M0ECE3"/>
<keyword evidence="1" id="KW-0238">DNA-binding</keyword>
<organism evidence="2 3">
    <name type="scientific">Komagataeibacter europaeus</name>
    <name type="common">Gluconacetobacter europaeus</name>
    <dbReference type="NCBI Taxonomy" id="33995"/>
    <lineage>
        <taxon>Bacteria</taxon>
        <taxon>Pseudomonadati</taxon>
        <taxon>Pseudomonadota</taxon>
        <taxon>Alphaproteobacteria</taxon>
        <taxon>Acetobacterales</taxon>
        <taxon>Acetobacteraceae</taxon>
        <taxon>Komagataeibacter</taxon>
    </lineage>
</organism>
<name>A0A0M0ECE3_KOMEU</name>
<keyword evidence="3" id="KW-1185">Reference proteome</keyword>
<dbReference type="EMBL" id="LHUQ01000055">
    <property type="protein sequence ID" value="KON62915.1"/>
    <property type="molecule type" value="Genomic_DNA"/>
</dbReference>
<dbReference type="PATRIC" id="fig|33995.3.peg.3985"/>
<dbReference type="Proteomes" id="UP000037566">
    <property type="component" value="Unassembled WGS sequence"/>
</dbReference>
<accession>A0A0M0ECE3</accession>
<evidence type="ECO:0000313" key="3">
    <source>
        <dbReference type="Proteomes" id="UP000037566"/>
    </source>
</evidence>
<dbReference type="Gene3D" id="1.10.10.10">
    <property type="entry name" value="Winged helix-like DNA-binding domain superfamily/Winged helix DNA-binding domain"/>
    <property type="match status" value="1"/>
</dbReference>
<dbReference type="GO" id="GO:0005829">
    <property type="term" value="C:cytosol"/>
    <property type="evidence" value="ECO:0007669"/>
    <property type="project" value="TreeGrafter"/>
</dbReference>
<dbReference type="InterPro" id="IPR036390">
    <property type="entry name" value="WH_DNA-bd_sf"/>
</dbReference>
<reference evidence="2" key="1">
    <citation type="submission" date="2015-08" db="EMBL/GenBank/DDBJ databases">
        <title>Draft genome sequence of Komagataeibacter europaeus CECT 8546 a cellulose producer strain from vinegar produced by the traditional method.</title>
        <authorList>
            <person name="Poehlein A."/>
            <person name="Valera M.J."/>
            <person name="Haack F.S."/>
            <person name="Mas A."/>
            <person name="Daniel R."/>
            <person name="Streit W.R."/>
            <person name="Mateo E."/>
        </authorList>
    </citation>
    <scope>NUCLEOTIDE SEQUENCE [LARGE SCALE GENOMIC DNA]</scope>
    <source>
        <strain evidence="2">CECT 8546</strain>
    </source>
</reference>
<dbReference type="PROSITE" id="PS51197">
    <property type="entry name" value="HTH_RRF2_2"/>
    <property type="match status" value="1"/>
</dbReference>
<dbReference type="NCBIfam" id="TIGR00738">
    <property type="entry name" value="rrf2_super"/>
    <property type="match status" value="1"/>
</dbReference>
<evidence type="ECO:0000256" key="1">
    <source>
        <dbReference type="ARBA" id="ARBA00023125"/>
    </source>
</evidence>
<dbReference type="InterPro" id="IPR036388">
    <property type="entry name" value="WH-like_DNA-bd_sf"/>
</dbReference>
<dbReference type="PANTHER" id="PTHR33221">
    <property type="entry name" value="WINGED HELIX-TURN-HELIX TRANSCRIPTIONAL REGULATOR, RRF2 FAMILY"/>
    <property type="match status" value="1"/>
</dbReference>
<sequence>MRQPGWGGREHHTMRLTLHTDYAIRVLVYLACNADRRVSVHEISSHHSISHNHLVKVVNRLSNEGIVLTRRGRSGGLVLPCQPQEIIIGDIVRLMEADMQPVVACQPQNGQPCVLADMCRLRRLLSQSLDAFLQVLDRTTLRDIMSDRV</sequence>
<proteinExistence type="predicted"/>
<comment type="caution">
    <text evidence="2">The sequence shown here is derived from an EMBL/GenBank/DDBJ whole genome shotgun (WGS) entry which is preliminary data.</text>
</comment>
<dbReference type="InterPro" id="IPR000944">
    <property type="entry name" value="Tscrpt_reg_Rrf2"/>
</dbReference>
<dbReference type="PANTHER" id="PTHR33221:SF4">
    <property type="entry name" value="HTH-TYPE TRANSCRIPTIONAL REPRESSOR NSRR"/>
    <property type="match status" value="1"/>
</dbReference>
<dbReference type="KEGG" id="keu:S101446_00600"/>
<dbReference type="GO" id="GO:0003677">
    <property type="term" value="F:DNA binding"/>
    <property type="evidence" value="ECO:0007669"/>
    <property type="project" value="UniProtKB-KW"/>
</dbReference>